<dbReference type="PANTHER" id="PTHR31978:SF1">
    <property type="entry name" value="INTRAFLAGELLAR TRANSPORT PROTEIN 20 HOMOLOG"/>
    <property type="match status" value="1"/>
</dbReference>
<dbReference type="GO" id="GO:0097730">
    <property type="term" value="C:non-motile cilium"/>
    <property type="evidence" value="ECO:0007669"/>
    <property type="project" value="TreeGrafter"/>
</dbReference>
<evidence type="ECO:0000313" key="6">
    <source>
        <dbReference type="Proteomes" id="UP000256970"/>
    </source>
</evidence>
<evidence type="ECO:0000256" key="3">
    <source>
        <dbReference type="ARBA" id="ARBA00023273"/>
    </source>
</evidence>
<dbReference type="Pfam" id="PF14931">
    <property type="entry name" value="IFT20"/>
    <property type="match status" value="1"/>
</dbReference>
<evidence type="ECO:0000256" key="4">
    <source>
        <dbReference type="SAM" id="Coils"/>
    </source>
</evidence>
<dbReference type="STRING" id="3088.A0A383W632"/>
<evidence type="ECO:0000313" key="5">
    <source>
        <dbReference type="EMBL" id="SZX72911.1"/>
    </source>
</evidence>
<keyword evidence="2 4" id="KW-0175">Coiled coil</keyword>
<dbReference type="GO" id="GO:0061512">
    <property type="term" value="P:protein localization to cilium"/>
    <property type="evidence" value="ECO:0007669"/>
    <property type="project" value="TreeGrafter"/>
</dbReference>
<evidence type="ECO:0000256" key="1">
    <source>
        <dbReference type="ARBA" id="ARBA00004138"/>
    </source>
</evidence>
<dbReference type="GO" id="GO:0097546">
    <property type="term" value="C:ciliary base"/>
    <property type="evidence" value="ECO:0007669"/>
    <property type="project" value="TreeGrafter"/>
</dbReference>
<organism evidence="5 6">
    <name type="scientific">Tetradesmus obliquus</name>
    <name type="common">Green alga</name>
    <name type="synonym">Acutodesmus obliquus</name>
    <dbReference type="NCBI Taxonomy" id="3088"/>
    <lineage>
        <taxon>Eukaryota</taxon>
        <taxon>Viridiplantae</taxon>
        <taxon>Chlorophyta</taxon>
        <taxon>core chlorophytes</taxon>
        <taxon>Chlorophyceae</taxon>
        <taxon>CS clade</taxon>
        <taxon>Sphaeropleales</taxon>
        <taxon>Scenedesmaceae</taxon>
        <taxon>Tetradesmus</taxon>
    </lineage>
</organism>
<reference evidence="5 6" key="1">
    <citation type="submission" date="2016-10" db="EMBL/GenBank/DDBJ databases">
        <authorList>
            <person name="Cai Z."/>
        </authorList>
    </citation>
    <scope>NUCLEOTIDE SEQUENCE [LARGE SCALE GENOMIC DNA]</scope>
</reference>
<dbReference type="Proteomes" id="UP000256970">
    <property type="component" value="Unassembled WGS sequence"/>
</dbReference>
<dbReference type="GO" id="GO:0005737">
    <property type="term" value="C:cytoplasm"/>
    <property type="evidence" value="ECO:0007669"/>
    <property type="project" value="TreeGrafter"/>
</dbReference>
<dbReference type="GO" id="GO:0030990">
    <property type="term" value="C:intraciliary transport particle"/>
    <property type="evidence" value="ECO:0007669"/>
    <property type="project" value="TreeGrafter"/>
</dbReference>
<comment type="subcellular location">
    <subcellularLocation>
        <location evidence="1">Cell projection</location>
        <location evidence="1">Cilium</location>
    </subcellularLocation>
</comment>
<evidence type="ECO:0000256" key="2">
    <source>
        <dbReference type="ARBA" id="ARBA00023054"/>
    </source>
</evidence>
<keyword evidence="3" id="KW-0966">Cell projection</keyword>
<dbReference type="PANTHER" id="PTHR31978">
    <property type="entry name" value="INTRAFLAGELLAR TRANSPORT PROTEIN 20 HOMOLOG"/>
    <property type="match status" value="1"/>
</dbReference>
<keyword evidence="6" id="KW-1185">Reference proteome</keyword>
<sequence>MDRNIYFDQDNRVRILDVDKFKASQALQDNCGKFVSNMQQLQDSVSKYVAAIDQQVERIETEKLKAVGLRNRVAAMQEERRHKQQELLQQLNEKQQELDRLLVEEQSLQKVRAMQESTIAKLLDASSTGVF</sequence>
<dbReference type="AlphaFoldDB" id="A0A383W632"/>
<dbReference type="GO" id="GO:0036064">
    <property type="term" value="C:ciliary basal body"/>
    <property type="evidence" value="ECO:0007669"/>
    <property type="project" value="TreeGrafter"/>
</dbReference>
<dbReference type="GO" id="GO:0060271">
    <property type="term" value="P:cilium assembly"/>
    <property type="evidence" value="ECO:0007669"/>
    <property type="project" value="TreeGrafter"/>
</dbReference>
<name>A0A383W632_TETOB</name>
<protein>
    <recommendedName>
        <fullName evidence="7">Intraflagellar transport particle protein 20</fullName>
    </recommendedName>
</protein>
<evidence type="ECO:0008006" key="7">
    <source>
        <dbReference type="Google" id="ProtNLM"/>
    </source>
</evidence>
<accession>A0A383W632</accession>
<feature type="coiled-coil region" evidence="4">
    <location>
        <begin position="59"/>
        <end position="111"/>
    </location>
</feature>
<proteinExistence type="predicted"/>
<gene>
    <name evidence="5" type="ORF">BQ4739_LOCUS13046</name>
</gene>
<dbReference type="InterPro" id="IPR028172">
    <property type="entry name" value="FT20"/>
</dbReference>
<dbReference type="EMBL" id="FNXT01001176">
    <property type="protein sequence ID" value="SZX72911.1"/>
    <property type="molecule type" value="Genomic_DNA"/>
</dbReference>